<organism evidence="3 4">
    <name type="scientific">Pseudomonas salomonii</name>
    <dbReference type="NCBI Taxonomy" id="191391"/>
    <lineage>
        <taxon>Bacteria</taxon>
        <taxon>Pseudomonadati</taxon>
        <taxon>Pseudomonadota</taxon>
        <taxon>Gammaproteobacteria</taxon>
        <taxon>Pseudomonadales</taxon>
        <taxon>Pseudomonadaceae</taxon>
        <taxon>Pseudomonas</taxon>
    </lineage>
</organism>
<proteinExistence type="predicted"/>
<evidence type="ECO:0000313" key="3">
    <source>
        <dbReference type="EMBL" id="SDZ69617.1"/>
    </source>
</evidence>
<evidence type="ECO:0000259" key="2">
    <source>
        <dbReference type="Pfam" id="PF08906"/>
    </source>
</evidence>
<dbReference type="RefSeq" id="WP_074854585.1">
    <property type="nucleotide sequence ID" value="NZ_FNOX01000032.1"/>
</dbReference>
<dbReference type="AlphaFoldDB" id="A0A1H3V4U9"/>
<dbReference type="InterPro" id="IPR014983">
    <property type="entry name" value="GAD-rel"/>
</dbReference>
<reference evidence="3 4" key="1">
    <citation type="submission" date="2016-10" db="EMBL/GenBank/DDBJ databases">
        <authorList>
            <person name="de Groot N.N."/>
        </authorList>
    </citation>
    <scope>NUCLEOTIDE SEQUENCE [LARGE SCALE GENOMIC DNA]</scope>
    <source>
        <strain evidence="3 4">ICMP 14252</strain>
    </source>
</reference>
<feature type="domain" description="T6SS immunity protein Tdi1 C-terminal" evidence="2">
    <location>
        <begin position="136"/>
        <end position="199"/>
    </location>
</feature>
<accession>A0A1H3V4U9</accession>
<gene>
    <name evidence="3" type="ORF">SAMN05216247_1322</name>
</gene>
<dbReference type="Pfam" id="PF08887">
    <property type="entry name" value="GAD-like"/>
    <property type="match status" value="1"/>
</dbReference>
<name>A0A1H3V4U9_9PSED</name>
<evidence type="ECO:0000259" key="1">
    <source>
        <dbReference type="Pfam" id="PF08887"/>
    </source>
</evidence>
<evidence type="ECO:0008006" key="5">
    <source>
        <dbReference type="Google" id="ProtNLM"/>
    </source>
</evidence>
<feature type="domain" description="GAD-related" evidence="1">
    <location>
        <begin position="5"/>
        <end position="100"/>
    </location>
</feature>
<sequence length="222" mass="25063">MSKLINFIIEENGALQKTYPFTQEELSQLPPTLPSSLLDLYKSNGRFTLQDGRLQTCHPIDFKGLFSIIFGNDKIFNKDNCHAFAYSAFGTIYFYHDIYGCGEIDLINGHLHNTNLTSPTKTTSNLENTIYLPFALDRESLDFFDIEDAPLFSRAKRKLGLLEVGECYGFFPALSMAGLAHIDNLKRVKAIEHLSIISQTQEMYLIDSTGYGVSNIIRKIGK</sequence>
<dbReference type="EMBL" id="FNOX01000032">
    <property type="protein sequence ID" value="SDZ69617.1"/>
    <property type="molecule type" value="Genomic_DNA"/>
</dbReference>
<dbReference type="Proteomes" id="UP000182902">
    <property type="component" value="Unassembled WGS sequence"/>
</dbReference>
<dbReference type="InterPro" id="IPR015002">
    <property type="entry name" value="T6SS_Tdi1_C"/>
</dbReference>
<evidence type="ECO:0000313" key="4">
    <source>
        <dbReference type="Proteomes" id="UP000182902"/>
    </source>
</evidence>
<protein>
    <recommendedName>
        <fullName evidence="5">GAD-like domain-containing protein</fullName>
    </recommendedName>
</protein>
<dbReference type="Pfam" id="PF08906">
    <property type="entry name" value="T6SS_Tdi1_C"/>
    <property type="match status" value="1"/>
</dbReference>